<dbReference type="EMBL" id="KB469305">
    <property type="protein sequence ID" value="EPQ53748.1"/>
    <property type="molecule type" value="Genomic_DNA"/>
</dbReference>
<evidence type="ECO:0000256" key="4">
    <source>
        <dbReference type="SAM" id="MobiDB-lite"/>
    </source>
</evidence>
<feature type="region of interest" description="Disordered" evidence="4">
    <location>
        <begin position="40"/>
        <end position="91"/>
    </location>
</feature>
<dbReference type="OMA" id="RSYTEFE"/>
<evidence type="ECO:0000256" key="1">
    <source>
        <dbReference type="ARBA" id="ARBA00022763"/>
    </source>
</evidence>
<dbReference type="HOGENOM" id="CLU_042829_0_1_1"/>
<dbReference type="GO" id="GO:0004844">
    <property type="term" value="F:uracil DNA N-glycosylase activity"/>
    <property type="evidence" value="ECO:0007669"/>
    <property type="project" value="TreeGrafter"/>
</dbReference>
<dbReference type="GeneID" id="19304366"/>
<dbReference type="Gene3D" id="3.40.470.10">
    <property type="entry name" value="Uracil-DNA glycosylase-like domain"/>
    <property type="match status" value="1"/>
</dbReference>
<keyword evidence="7" id="KW-1185">Reference proteome</keyword>
<evidence type="ECO:0000256" key="2">
    <source>
        <dbReference type="ARBA" id="ARBA00022801"/>
    </source>
</evidence>
<dbReference type="InterPro" id="IPR005122">
    <property type="entry name" value="Uracil-DNA_glycosylase-like"/>
</dbReference>
<keyword evidence="1" id="KW-0227">DNA damage</keyword>
<feature type="region of interest" description="Disordered" evidence="4">
    <location>
        <begin position="225"/>
        <end position="251"/>
    </location>
</feature>
<dbReference type="Pfam" id="PF03167">
    <property type="entry name" value="UDG"/>
    <property type="match status" value="1"/>
</dbReference>
<evidence type="ECO:0000259" key="5">
    <source>
        <dbReference type="Pfam" id="PF03167"/>
    </source>
</evidence>
<dbReference type="RefSeq" id="XP_007868037.1">
    <property type="nucleotide sequence ID" value="XM_007869846.1"/>
</dbReference>
<accession>S7Q2I4</accession>
<keyword evidence="2" id="KW-0378">Hydrolase</keyword>
<reference evidence="6 7" key="1">
    <citation type="journal article" date="2012" name="Science">
        <title>The Paleozoic origin of enzymatic lignin decomposition reconstructed from 31 fungal genomes.</title>
        <authorList>
            <person name="Floudas D."/>
            <person name="Binder M."/>
            <person name="Riley R."/>
            <person name="Barry K."/>
            <person name="Blanchette R.A."/>
            <person name="Henrissat B."/>
            <person name="Martinez A.T."/>
            <person name="Otillar R."/>
            <person name="Spatafora J.W."/>
            <person name="Yadav J.S."/>
            <person name="Aerts A."/>
            <person name="Benoit I."/>
            <person name="Boyd A."/>
            <person name="Carlson A."/>
            <person name="Copeland A."/>
            <person name="Coutinho P.M."/>
            <person name="de Vries R.P."/>
            <person name="Ferreira P."/>
            <person name="Findley K."/>
            <person name="Foster B."/>
            <person name="Gaskell J."/>
            <person name="Glotzer D."/>
            <person name="Gorecki P."/>
            <person name="Heitman J."/>
            <person name="Hesse C."/>
            <person name="Hori C."/>
            <person name="Igarashi K."/>
            <person name="Jurgens J.A."/>
            <person name="Kallen N."/>
            <person name="Kersten P."/>
            <person name="Kohler A."/>
            <person name="Kuees U."/>
            <person name="Kumar T.K.A."/>
            <person name="Kuo A."/>
            <person name="LaButti K."/>
            <person name="Larrondo L.F."/>
            <person name="Lindquist E."/>
            <person name="Ling A."/>
            <person name="Lombard V."/>
            <person name="Lucas S."/>
            <person name="Lundell T."/>
            <person name="Martin R."/>
            <person name="McLaughlin D.J."/>
            <person name="Morgenstern I."/>
            <person name="Morin E."/>
            <person name="Murat C."/>
            <person name="Nagy L.G."/>
            <person name="Nolan M."/>
            <person name="Ohm R.A."/>
            <person name="Patyshakuliyeva A."/>
            <person name="Rokas A."/>
            <person name="Ruiz-Duenas F.J."/>
            <person name="Sabat G."/>
            <person name="Salamov A."/>
            <person name="Samejima M."/>
            <person name="Schmutz J."/>
            <person name="Slot J.C."/>
            <person name="St John F."/>
            <person name="Stenlid J."/>
            <person name="Sun H."/>
            <person name="Sun S."/>
            <person name="Syed K."/>
            <person name="Tsang A."/>
            <person name="Wiebenga A."/>
            <person name="Young D."/>
            <person name="Pisabarro A."/>
            <person name="Eastwood D.C."/>
            <person name="Martin F."/>
            <person name="Cullen D."/>
            <person name="Grigoriev I.V."/>
            <person name="Hibbett D.S."/>
        </authorList>
    </citation>
    <scope>NUCLEOTIDE SEQUENCE [LARGE SCALE GENOMIC DNA]</scope>
    <source>
        <strain evidence="6 7">ATCC 11539</strain>
    </source>
</reference>
<organism evidence="6 7">
    <name type="scientific">Gloeophyllum trabeum (strain ATCC 11539 / FP-39264 / Madison 617)</name>
    <name type="common">Brown rot fungus</name>
    <dbReference type="NCBI Taxonomy" id="670483"/>
    <lineage>
        <taxon>Eukaryota</taxon>
        <taxon>Fungi</taxon>
        <taxon>Dikarya</taxon>
        <taxon>Basidiomycota</taxon>
        <taxon>Agaricomycotina</taxon>
        <taxon>Agaricomycetes</taxon>
        <taxon>Gloeophyllales</taxon>
        <taxon>Gloeophyllaceae</taxon>
        <taxon>Gloeophyllum</taxon>
    </lineage>
</organism>
<evidence type="ECO:0000256" key="3">
    <source>
        <dbReference type="ARBA" id="ARBA00023204"/>
    </source>
</evidence>
<dbReference type="AlphaFoldDB" id="S7Q2I4"/>
<dbReference type="eggNOG" id="KOG4120">
    <property type="taxonomic scope" value="Eukaryota"/>
</dbReference>
<feature type="domain" description="Uracil-DNA glycosylase-like" evidence="5">
    <location>
        <begin position="105"/>
        <end position="287"/>
    </location>
</feature>
<dbReference type="SUPFAM" id="SSF52141">
    <property type="entry name" value="Uracil-DNA glycosylase-like"/>
    <property type="match status" value="1"/>
</dbReference>
<evidence type="ECO:0000313" key="6">
    <source>
        <dbReference type="EMBL" id="EPQ53748.1"/>
    </source>
</evidence>
<dbReference type="InterPro" id="IPR036895">
    <property type="entry name" value="Uracil-DNA_glycosylase-like_sf"/>
</dbReference>
<dbReference type="GO" id="GO:0008263">
    <property type="term" value="F:pyrimidine-specific mismatch base pair DNA N-glycosylase activity"/>
    <property type="evidence" value="ECO:0007669"/>
    <property type="project" value="TreeGrafter"/>
</dbReference>
<dbReference type="GO" id="GO:0006285">
    <property type="term" value="P:base-excision repair, AP site formation"/>
    <property type="evidence" value="ECO:0007669"/>
    <property type="project" value="InterPro"/>
</dbReference>
<sequence>MAARLDGLEVLESTDDTEIIDESAIQNLRSSISQFSFSFANPRRSPRKLSRPTESDSNGAHTLPVTPRKRRAALDVSTARTPSPKKSKRGYAAPETYAHLNFLQDYLKEELDVMFCGINPGYMSAEKGHHFANPTNHFWKCLHQSGFTPSLIPPTRDFTLPSSYNIGLTNLVDRPSIEQAELSPAEMATSVPAFLSKVARWRPRIVCFVGRGIWLCVEKALQQPLGTSARPKPPSSPRKKTRKGKDEGYGLQPYKAVHTSADGDEISTVRETLFFVVPSTSGRVVSHQLPDKVRLFTTLHDVVDQMKSGALDTDSMAVVELLKDEEMPEVPLDRLPSALLVMDDDVKAEESA</sequence>
<dbReference type="OrthoDB" id="565731at2759"/>
<gene>
    <name evidence="6" type="ORF">GLOTRDRAFT_139869</name>
</gene>
<proteinExistence type="predicted"/>
<protein>
    <submittedName>
        <fullName evidence="6">DNA glycosylase</fullName>
    </submittedName>
</protein>
<dbReference type="STRING" id="670483.S7Q2I4"/>
<dbReference type="CDD" id="cd10028">
    <property type="entry name" value="UDG-F2_TDG_MUG"/>
    <property type="match status" value="1"/>
</dbReference>
<dbReference type="InterPro" id="IPR015637">
    <property type="entry name" value="MUG/TDG"/>
</dbReference>
<dbReference type="Proteomes" id="UP000030669">
    <property type="component" value="Unassembled WGS sequence"/>
</dbReference>
<evidence type="ECO:0000313" key="7">
    <source>
        <dbReference type="Proteomes" id="UP000030669"/>
    </source>
</evidence>
<keyword evidence="3" id="KW-0234">DNA repair</keyword>
<dbReference type="PANTHER" id="PTHR12159">
    <property type="entry name" value="G/T AND G/U MISMATCH-SPECIFIC DNA GLYCOSYLASE"/>
    <property type="match status" value="1"/>
</dbReference>
<name>S7Q2I4_GLOTA</name>
<dbReference type="PANTHER" id="PTHR12159:SF9">
    <property type="entry name" value="G_T MISMATCH-SPECIFIC THYMINE DNA GLYCOSYLASE"/>
    <property type="match status" value="1"/>
</dbReference>
<dbReference type="KEGG" id="gtr:GLOTRDRAFT_139869"/>